<dbReference type="EMBL" id="QSTD01000012">
    <property type="protein sequence ID" value="RGM27582.1"/>
    <property type="molecule type" value="Genomic_DNA"/>
</dbReference>
<gene>
    <name evidence="1" type="ORF">DXC19_12410</name>
</gene>
<name>A0A8B2ZGJ4_STAWA</name>
<dbReference type="AlphaFoldDB" id="A0A8B2ZGJ4"/>
<comment type="caution">
    <text evidence="1">The sequence shown here is derived from an EMBL/GenBank/DDBJ whole genome shotgun (WGS) entry which is preliminary data.</text>
</comment>
<evidence type="ECO:0000313" key="1">
    <source>
        <dbReference type="EMBL" id="RGM27582.1"/>
    </source>
</evidence>
<accession>A0A8B2ZGJ4</accession>
<reference evidence="1 2" key="1">
    <citation type="submission" date="2018-08" db="EMBL/GenBank/DDBJ databases">
        <title>A genome reference for cultivated species of the human gut microbiota.</title>
        <authorList>
            <person name="Zou Y."/>
            <person name="Xue W."/>
            <person name="Luo G."/>
        </authorList>
    </citation>
    <scope>NUCLEOTIDE SEQUENCE [LARGE SCALE GENOMIC DNA]</scope>
    <source>
        <strain evidence="1 2">OM08-17AT</strain>
    </source>
</reference>
<evidence type="ECO:0000313" key="2">
    <source>
        <dbReference type="Proteomes" id="UP000261016"/>
    </source>
</evidence>
<proteinExistence type="predicted"/>
<dbReference type="Proteomes" id="UP000261016">
    <property type="component" value="Unassembled WGS sequence"/>
</dbReference>
<protein>
    <submittedName>
        <fullName evidence="1">Uncharacterized protein</fullName>
    </submittedName>
</protein>
<dbReference type="RefSeq" id="WP_117726025.1">
    <property type="nucleotide sequence ID" value="NZ_CABMFV010000012.1"/>
</dbReference>
<sequence>MLPIKTGGVNGKLKRLDSPLYMQKKGVLKITQEAKDKLIKIKRKHEYTVGDTFETLNNHILNKVVEGDYDFIKPIDTRNSRKVNVDYDIWEKAKVKAEELGFTSLNQMMNQIADVEFLSHLDGIEHQKAFETVGNTKYRDTKAKYIQSLEDEQKNKALERGLY</sequence>
<organism evidence="1 2">
    <name type="scientific">Staphylococcus warneri</name>
    <dbReference type="NCBI Taxonomy" id="1292"/>
    <lineage>
        <taxon>Bacteria</taxon>
        <taxon>Bacillati</taxon>
        <taxon>Bacillota</taxon>
        <taxon>Bacilli</taxon>
        <taxon>Bacillales</taxon>
        <taxon>Staphylococcaceae</taxon>
        <taxon>Staphylococcus</taxon>
    </lineage>
</organism>